<feature type="compositionally biased region" description="Basic and acidic residues" evidence="1">
    <location>
        <begin position="44"/>
        <end position="65"/>
    </location>
</feature>
<protein>
    <submittedName>
        <fullName evidence="2">Uncharacterized protein</fullName>
    </submittedName>
</protein>
<accession>A0A822YFD8</accession>
<organism evidence="2 3">
    <name type="scientific">Nelumbo nucifera</name>
    <name type="common">Sacred lotus</name>
    <dbReference type="NCBI Taxonomy" id="4432"/>
    <lineage>
        <taxon>Eukaryota</taxon>
        <taxon>Viridiplantae</taxon>
        <taxon>Streptophyta</taxon>
        <taxon>Embryophyta</taxon>
        <taxon>Tracheophyta</taxon>
        <taxon>Spermatophyta</taxon>
        <taxon>Magnoliopsida</taxon>
        <taxon>Proteales</taxon>
        <taxon>Nelumbonaceae</taxon>
        <taxon>Nelumbo</taxon>
    </lineage>
</organism>
<evidence type="ECO:0000313" key="3">
    <source>
        <dbReference type="Proteomes" id="UP000607653"/>
    </source>
</evidence>
<proteinExistence type="predicted"/>
<comment type="caution">
    <text evidence="2">The sequence shown here is derived from an EMBL/GenBank/DDBJ whole genome shotgun (WGS) entry which is preliminary data.</text>
</comment>
<feature type="region of interest" description="Disordered" evidence="1">
    <location>
        <begin position="33"/>
        <end position="79"/>
    </location>
</feature>
<reference evidence="2 3" key="1">
    <citation type="journal article" date="2020" name="Mol. Biol. Evol.">
        <title>Distinct Expression and Methylation Patterns for Genes with Different Fates following a Single Whole-Genome Duplication in Flowering Plants.</title>
        <authorList>
            <person name="Shi T."/>
            <person name="Rahmani R.S."/>
            <person name="Gugger P.F."/>
            <person name="Wang M."/>
            <person name="Li H."/>
            <person name="Zhang Y."/>
            <person name="Li Z."/>
            <person name="Wang Q."/>
            <person name="Van de Peer Y."/>
            <person name="Marchal K."/>
            <person name="Chen J."/>
        </authorList>
    </citation>
    <scope>NUCLEOTIDE SEQUENCE [LARGE SCALE GENOMIC DNA]</scope>
    <source>
        <tissue evidence="2">Leaf</tissue>
    </source>
</reference>
<sequence length="79" mass="8905">MSGSRRSEASPLTQDEINDLVLKSQELLPEIRRRAATGVGNGIRDSERDMQLHKEAKERGGRPKSETLGTNGFYRYQQS</sequence>
<dbReference type="Proteomes" id="UP000607653">
    <property type="component" value="Unassembled WGS sequence"/>
</dbReference>
<dbReference type="EMBL" id="DUZY01000003">
    <property type="protein sequence ID" value="DAD31207.1"/>
    <property type="molecule type" value="Genomic_DNA"/>
</dbReference>
<evidence type="ECO:0000313" key="2">
    <source>
        <dbReference type="EMBL" id="DAD31207.1"/>
    </source>
</evidence>
<keyword evidence="3" id="KW-1185">Reference proteome</keyword>
<evidence type="ECO:0000256" key="1">
    <source>
        <dbReference type="SAM" id="MobiDB-lite"/>
    </source>
</evidence>
<name>A0A822YFD8_NELNU</name>
<dbReference type="AlphaFoldDB" id="A0A822YFD8"/>
<gene>
    <name evidence="2" type="ORF">HUJ06_010058</name>
</gene>